<evidence type="ECO:0000313" key="3">
    <source>
        <dbReference type="Proteomes" id="UP000256919"/>
    </source>
</evidence>
<gene>
    <name evidence="2" type="ORF">DFQ09_103140</name>
</gene>
<keyword evidence="1" id="KW-0472">Membrane</keyword>
<keyword evidence="1" id="KW-0812">Transmembrane</keyword>
<protein>
    <submittedName>
        <fullName evidence="2">Uncharacterized protein</fullName>
    </submittedName>
</protein>
<feature type="transmembrane region" description="Helical" evidence="1">
    <location>
        <begin position="6"/>
        <end position="25"/>
    </location>
</feature>
<name>A0A3D9MZT9_9FLAO</name>
<reference evidence="2 3" key="1">
    <citation type="submission" date="2018-07" db="EMBL/GenBank/DDBJ databases">
        <title>Genomic Encyclopedia of Type Strains, Phase III (KMG-III): the genomes of soil and plant-associated and newly described type strains.</title>
        <authorList>
            <person name="Whitman W."/>
        </authorList>
    </citation>
    <scope>NUCLEOTIDE SEQUENCE [LARGE SCALE GENOMIC DNA]</scope>
    <source>
        <strain evidence="2 3">CECT 7948</strain>
    </source>
</reference>
<keyword evidence="3" id="KW-1185">Reference proteome</keyword>
<dbReference type="Proteomes" id="UP000256919">
    <property type="component" value="Unassembled WGS sequence"/>
</dbReference>
<dbReference type="EMBL" id="QREI01000003">
    <property type="protein sequence ID" value="REE24834.1"/>
    <property type="molecule type" value="Genomic_DNA"/>
</dbReference>
<evidence type="ECO:0000256" key="1">
    <source>
        <dbReference type="SAM" id="Phobius"/>
    </source>
</evidence>
<organism evidence="2 3">
    <name type="scientific">Winogradskyella pacifica</name>
    <dbReference type="NCBI Taxonomy" id="664642"/>
    <lineage>
        <taxon>Bacteria</taxon>
        <taxon>Pseudomonadati</taxon>
        <taxon>Bacteroidota</taxon>
        <taxon>Flavobacteriia</taxon>
        <taxon>Flavobacteriales</taxon>
        <taxon>Flavobacteriaceae</taxon>
        <taxon>Winogradskyella</taxon>
    </lineage>
</organism>
<comment type="caution">
    <text evidence="2">The sequence shown here is derived from an EMBL/GenBank/DDBJ whole genome shotgun (WGS) entry which is preliminary data.</text>
</comment>
<dbReference type="AlphaFoldDB" id="A0A3D9MZT9"/>
<evidence type="ECO:0000313" key="2">
    <source>
        <dbReference type="EMBL" id="REE24834.1"/>
    </source>
</evidence>
<sequence length="203" mass="24354">MKRKNIIYLIIGIGIIYLITINIIPEKFSDNYGLKMNSKRTELGLLNLNENWKLDSICSLKNDYNKATKSNSIFENDIYLQIWSNKNSDTANAFHKIKEIYYQKSFWIWKNKIVMESDYFQNPISKLEYEELYTQYDFETKKWFSKLDTLETEYKIKKEKLESDSLYKLGYWKCGTGMYDLEIDTMGLSKLKLEKILKNWKIK</sequence>
<proteinExistence type="predicted"/>
<accession>A0A3D9MZT9</accession>
<keyword evidence="1" id="KW-1133">Transmembrane helix</keyword>